<dbReference type="Gene3D" id="3.30.70.3570">
    <property type="entry name" value="MvaI/BcnI restriction endonuclease, recognition domain"/>
    <property type="match status" value="1"/>
</dbReference>
<sequence length="247" mass="28959">MYDFDTTQHLLEVFSEIKEAGWHESRRKGNTGIGKTFEDLLEKEEDNLDEPDFYDIEIKTHDENAASLVTLFTKSPTNPRGANTYLRENFGMLNEFGLRTLHQTVSATQRTNSRVYDFDFMIQVDRLNQRVYICVYNKLGELIDNHIFWSFEDIQRQLERKLKKIALVSGNRKEENDKVYYKYNRIHLITGFNIDNLILAIENGDMKIDIRIGVYKTGRNYGKTHDHGTGFRILDSDLIKYANVIEI</sequence>
<dbReference type="InterPro" id="IPR043005">
    <property type="entry name" value="MvaI_BcnI_rec"/>
</dbReference>
<evidence type="ECO:0000313" key="3">
    <source>
        <dbReference type="Proteomes" id="UP000280648"/>
    </source>
</evidence>
<feature type="domain" description="MvaI/BcnI restriction endonuclease" evidence="1">
    <location>
        <begin position="12"/>
        <end position="238"/>
    </location>
</feature>
<dbReference type="Proteomes" id="UP000280648">
    <property type="component" value="Unassembled WGS sequence"/>
</dbReference>
<gene>
    <name evidence="2" type="ORF">D8803_00010</name>
</gene>
<evidence type="ECO:0000313" key="2">
    <source>
        <dbReference type="EMBL" id="RSJ65961.1"/>
    </source>
</evidence>
<reference evidence="2 3" key="1">
    <citation type="submission" date="2018-11" db="EMBL/GenBank/DDBJ databases">
        <title>Species Designations Belie Phenotypic and Genotypic Heterogeneity in Oral Streptococci.</title>
        <authorList>
            <person name="Velsko I."/>
        </authorList>
    </citation>
    <scope>NUCLEOTIDE SEQUENCE [LARGE SCALE GENOMIC DNA]</scope>
    <source>
        <strain evidence="2 3">BCC26</strain>
    </source>
</reference>
<dbReference type="InterPro" id="IPR029127">
    <property type="entry name" value="MvaI_BcnI"/>
</dbReference>
<accession>A0A428FTE8</accession>
<dbReference type="AlphaFoldDB" id="A0A428FTE8"/>
<evidence type="ECO:0000259" key="1">
    <source>
        <dbReference type="Pfam" id="PF15515"/>
    </source>
</evidence>
<name>A0A428FTE8_STROR</name>
<dbReference type="InterPro" id="IPR043004">
    <property type="entry name" value="MvaI_BcnI_cat"/>
</dbReference>
<dbReference type="CDD" id="cd22337">
    <property type="entry name" value="MvaI-like"/>
    <property type="match status" value="1"/>
</dbReference>
<dbReference type="EMBL" id="RJPI01000001">
    <property type="protein sequence ID" value="RSJ65961.1"/>
    <property type="molecule type" value="Genomic_DNA"/>
</dbReference>
<dbReference type="Pfam" id="PF15515">
    <property type="entry name" value="MvaI_BcnI"/>
    <property type="match status" value="1"/>
</dbReference>
<dbReference type="RefSeq" id="WP_125833946.1">
    <property type="nucleotide sequence ID" value="NZ_RJPI01000001.1"/>
</dbReference>
<organism evidence="2 3">
    <name type="scientific">Streptococcus oralis</name>
    <dbReference type="NCBI Taxonomy" id="1303"/>
    <lineage>
        <taxon>Bacteria</taxon>
        <taxon>Bacillati</taxon>
        <taxon>Bacillota</taxon>
        <taxon>Bacilli</taxon>
        <taxon>Lactobacillales</taxon>
        <taxon>Streptococcaceae</taxon>
        <taxon>Streptococcus</taxon>
    </lineage>
</organism>
<proteinExistence type="predicted"/>
<protein>
    <recommendedName>
        <fullName evidence="1">MvaI/BcnI restriction endonuclease domain-containing protein</fullName>
    </recommendedName>
</protein>
<comment type="caution">
    <text evidence="2">The sequence shown here is derived from an EMBL/GenBank/DDBJ whole genome shotgun (WGS) entry which is preliminary data.</text>
</comment>
<dbReference type="Gene3D" id="3.40.210.20">
    <property type="entry name" value="MvaI/BcnI restriction endonuclease, catalytic domain"/>
    <property type="match status" value="1"/>
</dbReference>